<keyword evidence="6" id="KW-1185">Reference proteome</keyword>
<proteinExistence type="predicted"/>
<dbReference type="RefSeq" id="WP_275649715.1">
    <property type="nucleotide sequence ID" value="NZ_JARFVA010000003.1"/>
</dbReference>
<dbReference type="SUPFAM" id="SSF55785">
    <property type="entry name" value="PYP-like sensor domain (PAS domain)"/>
    <property type="match status" value="1"/>
</dbReference>
<dbReference type="Gene3D" id="3.30.450.20">
    <property type="entry name" value="PAS domain"/>
    <property type="match status" value="1"/>
</dbReference>
<keyword evidence="1" id="KW-0285">Flavoprotein</keyword>
<accession>A0ABT5XQ91</accession>
<dbReference type="InterPro" id="IPR000014">
    <property type="entry name" value="PAS"/>
</dbReference>
<dbReference type="EMBL" id="JARFVA010000003">
    <property type="protein sequence ID" value="MDF0707756.1"/>
    <property type="molecule type" value="Genomic_DNA"/>
</dbReference>
<dbReference type="NCBIfam" id="TIGR00229">
    <property type="entry name" value="sensory_box"/>
    <property type="match status" value="1"/>
</dbReference>
<feature type="domain" description="PAS" evidence="4">
    <location>
        <begin position="61"/>
        <end position="156"/>
    </location>
</feature>
<sequence>MIDTPNTTITPILSFDFYIENYHKLTLSLKKEVDLKALNSVLRIELDGKTKQIIEEEPYEAMVVTSPDRQIVWVNQGFAEMTGYDKKFALGKNPKFLQGEKTEKETIHNISKHLNQQQVYSGSIINYRKNGERYRCDIKILPLYNSKQELTHFIALEREAPAA</sequence>
<evidence type="ECO:0000313" key="6">
    <source>
        <dbReference type="Proteomes" id="UP001217083"/>
    </source>
</evidence>
<dbReference type="Proteomes" id="UP001217083">
    <property type="component" value="Unassembled WGS sequence"/>
</dbReference>
<dbReference type="PANTHER" id="PTHR47429:SF2">
    <property type="entry name" value="PROTEIN TWIN LOV 1"/>
    <property type="match status" value="1"/>
</dbReference>
<dbReference type="CDD" id="cd00130">
    <property type="entry name" value="PAS"/>
    <property type="match status" value="1"/>
</dbReference>
<evidence type="ECO:0000259" key="4">
    <source>
        <dbReference type="Pfam" id="PF13426"/>
    </source>
</evidence>
<evidence type="ECO:0000256" key="1">
    <source>
        <dbReference type="ARBA" id="ARBA00022630"/>
    </source>
</evidence>
<evidence type="ECO:0000256" key="2">
    <source>
        <dbReference type="ARBA" id="ARBA00022643"/>
    </source>
</evidence>
<evidence type="ECO:0000313" key="5">
    <source>
        <dbReference type="EMBL" id="MDF0707756.1"/>
    </source>
</evidence>
<gene>
    <name evidence="5" type="ORF">PY091_11055</name>
</gene>
<protein>
    <submittedName>
        <fullName evidence="5">PAS domain-containing protein</fullName>
    </submittedName>
</protein>
<reference evidence="5 6" key="1">
    <citation type="submission" date="2023-03" db="EMBL/GenBank/DDBJ databases">
        <title>Muricauda XX sp. nov. and Muricauda XXX sp. nov., two novel species isolated from Okinawa Trough.</title>
        <authorList>
            <person name="Cao W."/>
            <person name="Deng X."/>
        </authorList>
    </citation>
    <scope>NUCLEOTIDE SEQUENCE [LARGE SCALE GENOMIC DNA]</scope>
    <source>
        <strain evidence="5 6">81s02</strain>
    </source>
</reference>
<keyword evidence="3" id="KW-0157">Chromophore</keyword>
<dbReference type="InterPro" id="IPR035965">
    <property type="entry name" value="PAS-like_dom_sf"/>
</dbReference>
<dbReference type="PANTHER" id="PTHR47429">
    <property type="entry name" value="PROTEIN TWIN LOV 1"/>
    <property type="match status" value="1"/>
</dbReference>
<comment type="caution">
    <text evidence="5">The sequence shown here is derived from an EMBL/GenBank/DDBJ whole genome shotgun (WGS) entry which is preliminary data.</text>
</comment>
<keyword evidence="2" id="KW-0288">FMN</keyword>
<evidence type="ECO:0000256" key="3">
    <source>
        <dbReference type="ARBA" id="ARBA00022991"/>
    </source>
</evidence>
<name>A0ABT5XQ91_9FLAO</name>
<organism evidence="5 6">
    <name type="scientific">Flagellimonas okinawensis</name>
    <dbReference type="NCBI Taxonomy" id="3031324"/>
    <lineage>
        <taxon>Bacteria</taxon>
        <taxon>Pseudomonadati</taxon>
        <taxon>Bacteroidota</taxon>
        <taxon>Flavobacteriia</taxon>
        <taxon>Flavobacteriales</taxon>
        <taxon>Flavobacteriaceae</taxon>
        <taxon>Flagellimonas</taxon>
    </lineage>
</organism>
<dbReference type="Pfam" id="PF13426">
    <property type="entry name" value="PAS_9"/>
    <property type="match status" value="1"/>
</dbReference>